<dbReference type="Proteomes" id="UP000018895">
    <property type="component" value="Unassembled WGS sequence"/>
</dbReference>
<proteinExistence type="predicted"/>
<dbReference type="EMBL" id="BAUU01000015">
    <property type="protein sequence ID" value="GAE31021.1"/>
    <property type="molecule type" value="Genomic_DNA"/>
</dbReference>
<dbReference type="RefSeq" id="WP_052015859.1">
    <property type="nucleotide sequence ID" value="NZ_BAUU01000015.1"/>
</dbReference>
<evidence type="ECO:0008006" key="3">
    <source>
        <dbReference type="Google" id="ProtNLM"/>
    </source>
</evidence>
<dbReference type="InterPro" id="IPR021295">
    <property type="entry name" value="DUF2867"/>
</dbReference>
<name>W4QG21_9BACI</name>
<comment type="caution">
    <text evidence="1">The sequence shown here is derived from an EMBL/GenBank/DDBJ whole genome shotgun (WGS) entry which is preliminary data.</text>
</comment>
<dbReference type="AlphaFoldDB" id="W4QG21"/>
<organism evidence="1 2">
    <name type="scientific">Halalkalibacter hemicellulosilyticusJCM 9152</name>
    <dbReference type="NCBI Taxonomy" id="1236971"/>
    <lineage>
        <taxon>Bacteria</taxon>
        <taxon>Bacillati</taxon>
        <taxon>Bacillota</taxon>
        <taxon>Bacilli</taxon>
        <taxon>Bacillales</taxon>
        <taxon>Bacillaceae</taxon>
        <taxon>Halalkalibacter</taxon>
    </lineage>
</organism>
<gene>
    <name evidence="1" type="ORF">JCM9152_2459</name>
</gene>
<evidence type="ECO:0000313" key="1">
    <source>
        <dbReference type="EMBL" id="GAE31021.1"/>
    </source>
</evidence>
<accession>W4QG21</accession>
<protein>
    <recommendedName>
        <fullName evidence="3">DUF2867 domain-containing protein</fullName>
    </recommendedName>
</protein>
<dbReference type="OrthoDB" id="7058586at2"/>
<evidence type="ECO:0000313" key="2">
    <source>
        <dbReference type="Proteomes" id="UP000018895"/>
    </source>
</evidence>
<dbReference type="Pfam" id="PF11066">
    <property type="entry name" value="DUF2867"/>
    <property type="match status" value="1"/>
</dbReference>
<sequence length="174" mass="20198">MVIQSSSLPNQSLLRTMDFQYCDSFYVFCPYEGILEITKVVDFFFHSSPQWVNRLFSLRNRIARIIGLKTPDHKSKKINVQVGETIGLFTLYDMNEYEAIMGQNDKHLDFRVSILLERVDKGYHIYISTVVAFHGISGRLYFVPVKPFHKFVSKAILREMVKNISGKSINKSYS</sequence>
<keyword evidence="2" id="KW-1185">Reference proteome</keyword>
<reference evidence="1" key="1">
    <citation type="journal article" date="2014" name="Genome Announc.">
        <title>Draft Genome Sequences of Three Alkaliphilic Bacillus Strains, Bacillus wakoensis JCM 9140T, Bacillus akibai JCM 9157T, and Bacillus hemicellulosilyticus JCM 9152T.</title>
        <authorList>
            <person name="Yuki M."/>
            <person name="Oshima K."/>
            <person name="Suda W."/>
            <person name="Oshida Y."/>
            <person name="Kitamura K."/>
            <person name="Iida T."/>
            <person name="Hattori M."/>
            <person name="Ohkuma M."/>
        </authorList>
    </citation>
    <scope>NUCLEOTIDE SEQUENCE [LARGE SCALE GENOMIC DNA]</scope>
    <source>
        <strain evidence="1">JCM 9152</strain>
    </source>
</reference>